<proteinExistence type="inferred from homology"/>
<dbReference type="GO" id="GO:1990904">
    <property type="term" value="C:ribonucleoprotein complex"/>
    <property type="evidence" value="ECO:0007669"/>
    <property type="project" value="UniProtKB-KW"/>
</dbReference>
<dbReference type="GO" id="GO:0006412">
    <property type="term" value="P:translation"/>
    <property type="evidence" value="ECO:0007669"/>
    <property type="project" value="InterPro"/>
</dbReference>
<evidence type="ECO:0000313" key="7">
    <source>
        <dbReference type="Proteomes" id="UP000669133"/>
    </source>
</evidence>
<name>A0A8H8DAQ1_9ASCO</name>
<accession>A0A8H8DAQ1</accession>
<evidence type="ECO:0000256" key="1">
    <source>
        <dbReference type="ARBA" id="ARBA00022980"/>
    </source>
</evidence>
<dbReference type="GeneID" id="93653073"/>
<evidence type="ECO:0000256" key="4">
    <source>
        <dbReference type="RuleBase" id="RU368055"/>
    </source>
</evidence>
<dbReference type="AlphaFoldDB" id="A0A8H8DAQ1"/>
<dbReference type="RefSeq" id="XP_067547231.1">
    <property type="nucleotide sequence ID" value="XM_067693517.1"/>
</dbReference>
<gene>
    <name evidence="6" type="ORF">I9W82_004444</name>
</gene>
<dbReference type="EMBL" id="JAEOAQ010000006">
    <property type="protein sequence ID" value="KAG5418115.1"/>
    <property type="molecule type" value="Genomic_DNA"/>
</dbReference>
<dbReference type="Proteomes" id="UP000669133">
    <property type="component" value="Unassembled WGS sequence"/>
</dbReference>
<keyword evidence="1 4" id="KW-0689">Ribosomal protein</keyword>
<dbReference type="InterPro" id="IPR007836">
    <property type="entry name" value="Ribosomal_eS32"/>
</dbReference>
<evidence type="ECO:0000256" key="2">
    <source>
        <dbReference type="ARBA" id="ARBA00023274"/>
    </source>
</evidence>
<sequence>MRDKWRKKRVRRLKRKRRAVRARSNQSQTLAIAPLHSKLYYAARTKLYRNIYVYEAWPLSDGSRFRFRKDNALKSNYTIVSRHNLEKYLPHMHSQIQVHHIVFKEFHRSFSERIMQHFKAINHFEILSCISNRYEMLRIRWGLSDFVTDAEERVSTEFTLPSWPTYTDTSYNPQTALHAPVYSEFYQEILTERFPLLTSLSVVVREICTNTLGREYPKNFCLRKLHLHHYQPLLDYCISEIYDTSLLQELTIASKFRFETVFKANQLEEEYPHLSQLCIRYFGEKQDGPSIKDLKQFSHRQLRMLVVTSRYSNHSLAQAISGLCFNFPKSSINWWYEPLWSTPLKDTYDTSLTHDINWLSPSLPHGTVGYHFPEIFRSLDPKLVSFSRRDVPIRQRKVFGFCTINEETLV</sequence>
<protein>
    <recommendedName>
        <fullName evidence="4">60S ribosomal protein L41</fullName>
    </recommendedName>
</protein>
<dbReference type="Pfam" id="PF05162">
    <property type="entry name" value="Ribosomal_L41"/>
    <property type="match status" value="1"/>
</dbReference>
<organism evidence="6 7">
    <name type="scientific">Candida metapsilosis</name>
    <dbReference type="NCBI Taxonomy" id="273372"/>
    <lineage>
        <taxon>Eukaryota</taxon>
        <taxon>Fungi</taxon>
        <taxon>Dikarya</taxon>
        <taxon>Ascomycota</taxon>
        <taxon>Saccharomycotina</taxon>
        <taxon>Pichiomycetes</taxon>
        <taxon>Debaryomycetaceae</taxon>
        <taxon>Candida/Lodderomyces clade</taxon>
        <taxon>Candida</taxon>
    </lineage>
</organism>
<comment type="subunit">
    <text evidence="4">Component of the large ribosomal subunit.</text>
</comment>
<keyword evidence="7" id="KW-1185">Reference proteome</keyword>
<evidence type="ECO:0000256" key="3">
    <source>
        <dbReference type="ARBA" id="ARBA00043969"/>
    </source>
</evidence>
<evidence type="ECO:0000256" key="5">
    <source>
        <dbReference type="SAM" id="MobiDB-lite"/>
    </source>
</evidence>
<feature type="region of interest" description="Disordered" evidence="5">
    <location>
        <begin position="1"/>
        <end position="21"/>
    </location>
</feature>
<reference evidence="6 7" key="1">
    <citation type="submission" date="2020-12" db="EMBL/GenBank/DDBJ databases">
        <title>Effect of drift, selection, and recombination on the evolution of hybrid genomes in Candida yeast pathogens.</title>
        <authorList>
            <person name="Mixao V."/>
            <person name="Ksiezopolska E."/>
            <person name="Saus E."/>
            <person name="Boekhout T."/>
            <person name="Gacser A."/>
            <person name="Gabaldon T."/>
        </authorList>
    </citation>
    <scope>NUCLEOTIDE SEQUENCE [LARGE SCALE GENOMIC DNA]</scope>
    <source>
        <strain evidence="6 7">BP57</strain>
    </source>
</reference>
<comment type="caution">
    <text evidence="6">The sequence shown here is derived from an EMBL/GenBank/DDBJ whole genome shotgun (WGS) entry which is preliminary data.</text>
</comment>
<keyword evidence="2 4" id="KW-0687">Ribonucleoprotein</keyword>
<comment type="similarity">
    <text evidence="3 4">Belongs to the eukaryotic ribosomal protein eS32 family.</text>
</comment>
<evidence type="ECO:0000313" key="6">
    <source>
        <dbReference type="EMBL" id="KAG5418115.1"/>
    </source>
</evidence>
<dbReference type="GO" id="GO:0005840">
    <property type="term" value="C:ribosome"/>
    <property type="evidence" value="ECO:0007669"/>
    <property type="project" value="UniProtKB-KW"/>
</dbReference>
<dbReference type="GO" id="GO:0003735">
    <property type="term" value="F:structural constituent of ribosome"/>
    <property type="evidence" value="ECO:0007669"/>
    <property type="project" value="UniProtKB-UniRule"/>
</dbReference>